<feature type="region of interest" description="Disordered" evidence="1">
    <location>
        <begin position="87"/>
        <end position="111"/>
    </location>
</feature>
<keyword evidence="3" id="KW-1185">Reference proteome</keyword>
<evidence type="ECO:0000256" key="1">
    <source>
        <dbReference type="SAM" id="MobiDB-lite"/>
    </source>
</evidence>
<name>A0A9X2L1K2_9BACT</name>
<proteinExistence type="predicted"/>
<evidence type="ECO:0000313" key="2">
    <source>
        <dbReference type="EMBL" id="MCP9290539.1"/>
    </source>
</evidence>
<feature type="region of interest" description="Disordered" evidence="1">
    <location>
        <begin position="134"/>
        <end position="196"/>
    </location>
</feature>
<sequence length="196" mass="22672">MSERNQYISLLRQLKEDEQKAMNRLLLRQEAEYEGRGIRPGEDASLDNKFISQIEALEDTFDERRSSLKDHRNQDKLNEFYQEFIQEPDPYGLGQTPDGTDRPIEPDAESDYFKGFTQGYKLQELAPDINEAFINSGNPNDERIQGMKDGREQHGKDKDLESNISPEIWDELNTNKGEIETGRSQTKEPDKGKDIN</sequence>
<feature type="compositionally biased region" description="Basic and acidic residues" evidence="1">
    <location>
        <begin position="177"/>
        <end position="196"/>
    </location>
</feature>
<dbReference type="RefSeq" id="WP_255132707.1">
    <property type="nucleotide sequence ID" value="NZ_JANDBC010000001.1"/>
</dbReference>
<dbReference type="EMBL" id="JANDBC010000001">
    <property type="protein sequence ID" value="MCP9290539.1"/>
    <property type="molecule type" value="Genomic_DNA"/>
</dbReference>
<reference evidence="2" key="1">
    <citation type="submission" date="2022-06" db="EMBL/GenBank/DDBJ databases">
        <title>Gracilimonas sp. CAU 1638 isolated from sea sediment.</title>
        <authorList>
            <person name="Kim W."/>
        </authorList>
    </citation>
    <scope>NUCLEOTIDE SEQUENCE</scope>
    <source>
        <strain evidence="2">CAU 1638</strain>
    </source>
</reference>
<gene>
    <name evidence="2" type="ORF">NM125_02955</name>
</gene>
<protein>
    <submittedName>
        <fullName evidence="2">Uncharacterized protein</fullName>
    </submittedName>
</protein>
<accession>A0A9X2L1K2</accession>
<dbReference type="AlphaFoldDB" id="A0A9X2L1K2"/>
<comment type="caution">
    <text evidence="2">The sequence shown here is derived from an EMBL/GenBank/DDBJ whole genome shotgun (WGS) entry which is preliminary data.</text>
</comment>
<evidence type="ECO:0000313" key="3">
    <source>
        <dbReference type="Proteomes" id="UP001139125"/>
    </source>
</evidence>
<organism evidence="2 3">
    <name type="scientific">Gracilimonas sediminicola</name>
    <dbReference type="NCBI Taxonomy" id="2952158"/>
    <lineage>
        <taxon>Bacteria</taxon>
        <taxon>Pseudomonadati</taxon>
        <taxon>Balneolota</taxon>
        <taxon>Balneolia</taxon>
        <taxon>Balneolales</taxon>
        <taxon>Balneolaceae</taxon>
        <taxon>Gracilimonas</taxon>
    </lineage>
</organism>
<dbReference type="Proteomes" id="UP001139125">
    <property type="component" value="Unassembled WGS sequence"/>
</dbReference>
<feature type="compositionally biased region" description="Basic and acidic residues" evidence="1">
    <location>
        <begin position="140"/>
        <end position="161"/>
    </location>
</feature>